<accession>U6KEC2</accession>
<feature type="compositionally biased region" description="Polar residues" evidence="1">
    <location>
        <begin position="22"/>
        <end position="36"/>
    </location>
</feature>
<dbReference type="AlphaFoldDB" id="U6KEC2"/>
<reference evidence="2" key="2">
    <citation type="submission" date="2013-10" db="EMBL/GenBank/DDBJ databases">
        <authorList>
            <person name="Aslett M."/>
        </authorList>
    </citation>
    <scope>NUCLEOTIDE SEQUENCE [LARGE SCALE GENOMIC DNA]</scope>
    <source>
        <strain evidence="2">Houghton</strain>
    </source>
</reference>
<name>U6KEC2_9EIME</name>
<evidence type="ECO:0000256" key="1">
    <source>
        <dbReference type="SAM" id="MobiDB-lite"/>
    </source>
</evidence>
<gene>
    <name evidence="2" type="ORF">EMH_0079500</name>
</gene>
<dbReference type="VEuPathDB" id="ToxoDB:EMH_0079500"/>
<dbReference type="RefSeq" id="XP_037878629.1">
    <property type="nucleotide sequence ID" value="XM_038022775.1"/>
</dbReference>
<feature type="region of interest" description="Disordered" evidence="1">
    <location>
        <begin position="1"/>
        <end position="114"/>
    </location>
</feature>
<proteinExistence type="predicted"/>
<protein>
    <submittedName>
        <fullName evidence="2">Uncharacterized protein</fullName>
    </submittedName>
</protein>
<reference evidence="2" key="1">
    <citation type="submission" date="2013-10" db="EMBL/GenBank/DDBJ databases">
        <title>Genomic analysis of the causative agents of coccidiosis in chickens.</title>
        <authorList>
            <person name="Reid A.J."/>
            <person name="Blake D."/>
            <person name="Billington K."/>
            <person name="Browne H."/>
            <person name="Dunn M."/>
            <person name="Hung S."/>
            <person name="Kawahara F."/>
            <person name="Miranda-Saavedra D."/>
            <person name="Mourier T."/>
            <person name="Nagra H."/>
            <person name="Otto T.D."/>
            <person name="Rawlings N."/>
            <person name="Sanchez A."/>
            <person name="Sanders M."/>
            <person name="Subramaniam C."/>
            <person name="Tay Y."/>
            <person name="Dear P."/>
            <person name="Doerig C."/>
            <person name="Gruber A."/>
            <person name="Parkinson J."/>
            <person name="Shirley M."/>
            <person name="Wan K.L."/>
            <person name="Berriman M."/>
            <person name="Tomley F."/>
            <person name="Pain A."/>
        </authorList>
    </citation>
    <scope>NUCLEOTIDE SEQUENCE [LARGE SCALE GENOMIC DNA]</scope>
    <source>
        <strain evidence="2">Houghton</strain>
    </source>
</reference>
<organism evidence="2 3">
    <name type="scientific">Eimeria mitis</name>
    <dbReference type="NCBI Taxonomy" id="44415"/>
    <lineage>
        <taxon>Eukaryota</taxon>
        <taxon>Sar</taxon>
        <taxon>Alveolata</taxon>
        <taxon>Apicomplexa</taxon>
        <taxon>Conoidasida</taxon>
        <taxon>Coccidia</taxon>
        <taxon>Eucoccidiorida</taxon>
        <taxon>Eimeriorina</taxon>
        <taxon>Eimeriidae</taxon>
        <taxon>Eimeria</taxon>
    </lineage>
</organism>
<feature type="compositionally biased region" description="Pro residues" evidence="1">
    <location>
        <begin position="84"/>
        <end position="93"/>
    </location>
</feature>
<sequence length="161" mass="18023">MALKTSHPPLAPLVHSREAPAPQTSRYPTRSSSGNSPRIDFRAIAGLRSQRTRVRRNSSPGSSSRVPALPQATLETHHRTTNPPASPPPPPSTEQPVVTAYTEPVPDSPTVSDFLTPQRWEEGYNRCLVFRDIVLAADRQDSVEFPQQLQGRRYRFKFCRP</sequence>
<evidence type="ECO:0000313" key="2">
    <source>
        <dbReference type="EMBL" id="CDJ36340.1"/>
    </source>
</evidence>
<evidence type="ECO:0000313" key="3">
    <source>
        <dbReference type="Proteomes" id="UP000030744"/>
    </source>
</evidence>
<dbReference type="EMBL" id="HG735809">
    <property type="protein sequence ID" value="CDJ36340.1"/>
    <property type="molecule type" value="Genomic_DNA"/>
</dbReference>
<dbReference type="GeneID" id="60404330"/>
<keyword evidence="3" id="KW-1185">Reference proteome</keyword>
<dbReference type="Proteomes" id="UP000030744">
    <property type="component" value="Unassembled WGS sequence"/>
</dbReference>